<dbReference type="GO" id="GO:0007165">
    <property type="term" value="P:signal transduction"/>
    <property type="evidence" value="ECO:0007669"/>
    <property type="project" value="UniProtKB-KW"/>
</dbReference>
<accession>R9PST9</accession>
<reference evidence="10" key="1">
    <citation type="journal article" date="2013" name="BMC Genomics">
        <title>Antennal transcriptome analysis of the chemosensory gene families in the tree killing bark beetles, Ips typographus and Dendroctonus ponderosae (Coleoptera: Curculionidae: Scolytinae).</title>
        <authorList>
            <person name="Andersson M.N."/>
            <person name="Grosse-Wilde E."/>
            <person name="Keeling C.I."/>
            <person name="Bengtsson J.M."/>
            <person name="Yuen M.M."/>
            <person name="Li M."/>
            <person name="Hillbur Y."/>
            <person name="Bohlmann J."/>
            <person name="Hansson B.S."/>
            <person name="Schlyter F."/>
        </authorList>
    </citation>
    <scope>NUCLEOTIDE SEQUENCE</scope>
</reference>
<organism evidence="10">
    <name type="scientific">Dendroctonus ponderosae</name>
    <name type="common">Mountain pine beetle</name>
    <dbReference type="NCBI Taxonomy" id="77166"/>
    <lineage>
        <taxon>Eukaryota</taxon>
        <taxon>Metazoa</taxon>
        <taxon>Ecdysozoa</taxon>
        <taxon>Arthropoda</taxon>
        <taxon>Hexapoda</taxon>
        <taxon>Insecta</taxon>
        <taxon>Pterygota</taxon>
        <taxon>Neoptera</taxon>
        <taxon>Endopterygota</taxon>
        <taxon>Coleoptera</taxon>
        <taxon>Polyphaga</taxon>
        <taxon>Cucujiformia</taxon>
        <taxon>Curculionidae</taxon>
        <taxon>Scolytinae</taxon>
        <taxon>Dendroctonus</taxon>
    </lineage>
</organism>
<evidence type="ECO:0000256" key="7">
    <source>
        <dbReference type="ARBA" id="ARBA00023136"/>
    </source>
</evidence>
<evidence type="ECO:0000256" key="1">
    <source>
        <dbReference type="ARBA" id="ARBA00004651"/>
    </source>
</evidence>
<dbReference type="Pfam" id="PF02949">
    <property type="entry name" value="7tm_6"/>
    <property type="match status" value="1"/>
</dbReference>
<dbReference type="GO" id="GO:0004984">
    <property type="term" value="F:olfactory receptor activity"/>
    <property type="evidence" value="ECO:0007669"/>
    <property type="project" value="InterPro"/>
</dbReference>
<keyword evidence="4" id="KW-0812">Transmembrane</keyword>
<keyword evidence="6" id="KW-1133">Transmembrane helix</keyword>
<evidence type="ECO:0000256" key="6">
    <source>
        <dbReference type="ARBA" id="ARBA00022989"/>
    </source>
</evidence>
<evidence type="ECO:0000256" key="9">
    <source>
        <dbReference type="ARBA" id="ARBA00023224"/>
    </source>
</evidence>
<keyword evidence="3" id="KW-0716">Sensory transduction</keyword>
<sequence length="74" mass="8387">EALKVGDSIFKSNWHKHGMALKVKPELIFTLARTQKPLEFKTQMIGSISLMQFMRVMKCAYSGLTLLLAVTDDE</sequence>
<evidence type="ECO:0000256" key="3">
    <source>
        <dbReference type="ARBA" id="ARBA00022606"/>
    </source>
</evidence>
<dbReference type="PANTHER" id="PTHR21137">
    <property type="entry name" value="ODORANT RECEPTOR"/>
    <property type="match status" value="1"/>
</dbReference>
<evidence type="ECO:0000256" key="4">
    <source>
        <dbReference type="ARBA" id="ARBA00022692"/>
    </source>
</evidence>
<keyword evidence="9" id="KW-0807">Transducer</keyword>
<proteinExistence type="evidence at transcript level"/>
<dbReference type="GO" id="GO:0005549">
    <property type="term" value="F:odorant binding"/>
    <property type="evidence" value="ECO:0007669"/>
    <property type="project" value="InterPro"/>
</dbReference>
<dbReference type="InterPro" id="IPR004117">
    <property type="entry name" value="7tm6_olfct_rcpt"/>
</dbReference>
<name>R9PST9_DENPD</name>
<keyword evidence="2" id="KW-1003">Cell membrane</keyword>
<evidence type="ECO:0000313" key="10">
    <source>
        <dbReference type="EMBL" id="JAA74509.1"/>
    </source>
</evidence>
<evidence type="ECO:0000256" key="2">
    <source>
        <dbReference type="ARBA" id="ARBA00022475"/>
    </source>
</evidence>
<dbReference type="GO" id="GO:0005886">
    <property type="term" value="C:plasma membrane"/>
    <property type="evidence" value="ECO:0007669"/>
    <property type="project" value="UniProtKB-SubCell"/>
</dbReference>
<dbReference type="AlphaFoldDB" id="R9PST9"/>
<dbReference type="PANTHER" id="PTHR21137:SF35">
    <property type="entry name" value="ODORANT RECEPTOR 19A-RELATED"/>
    <property type="match status" value="1"/>
</dbReference>
<dbReference type="EMBL" id="GABX01000010">
    <property type="protein sequence ID" value="JAA74509.1"/>
    <property type="molecule type" value="mRNA"/>
</dbReference>
<keyword evidence="8 10" id="KW-0675">Receptor</keyword>
<keyword evidence="5" id="KW-0552">Olfaction</keyword>
<evidence type="ECO:0000256" key="8">
    <source>
        <dbReference type="ARBA" id="ARBA00023170"/>
    </source>
</evidence>
<comment type="subcellular location">
    <subcellularLocation>
        <location evidence="1">Cell membrane</location>
        <topology evidence="1">Multi-pass membrane protein</topology>
    </subcellularLocation>
</comment>
<keyword evidence="7" id="KW-0472">Membrane</keyword>
<feature type="non-terminal residue" evidence="10">
    <location>
        <position position="1"/>
    </location>
</feature>
<protein>
    <submittedName>
        <fullName evidence="10">Odorant receptor onOr4</fullName>
    </submittedName>
</protein>
<evidence type="ECO:0000256" key="5">
    <source>
        <dbReference type="ARBA" id="ARBA00022725"/>
    </source>
</evidence>